<dbReference type="PANTHER" id="PTHR11106">
    <property type="entry name" value="GANGLIOSIDE INDUCED DIFFERENTIATION ASSOCIATED PROTEIN 2-RELATED"/>
    <property type="match status" value="1"/>
</dbReference>
<feature type="domain" description="Macro" evidence="1">
    <location>
        <begin position="1"/>
        <end position="178"/>
    </location>
</feature>
<reference evidence="2" key="1">
    <citation type="submission" date="2024-05" db="EMBL/GenBank/DDBJ databases">
        <authorList>
            <person name="Yu L."/>
        </authorList>
    </citation>
    <scope>NUCLEOTIDE SEQUENCE</scope>
    <source>
        <strain evidence="2">G08B096</strain>
    </source>
</reference>
<dbReference type="InterPro" id="IPR043472">
    <property type="entry name" value="Macro_dom-like"/>
</dbReference>
<proteinExistence type="predicted"/>
<dbReference type="RefSeq" id="WP_350347075.1">
    <property type="nucleotide sequence ID" value="NZ_CP158374.1"/>
</dbReference>
<keyword evidence="2" id="KW-0378">Hydrolase</keyword>
<evidence type="ECO:0000259" key="1">
    <source>
        <dbReference type="PROSITE" id="PS51154"/>
    </source>
</evidence>
<dbReference type="PANTHER" id="PTHR11106:SF27">
    <property type="entry name" value="MACRO DOMAIN-CONTAINING PROTEIN"/>
    <property type="match status" value="1"/>
</dbReference>
<dbReference type="EC" id="3.1.1.106" evidence="2"/>
<sequence>MPRIDLVTGDLTRERVDAIVNAANSTLLGGGGVDGAIHRAGGPSILAACRELRRTALPDGLPVGEAVATTAGRLSARWVIHTAGPVWPGPGEEADARRVRLANAFRNSFALAASLGAASVAAPAVSAGVYGWPADDVARVALRVAAEAGDDGAPPLVRFVLSSPAMHERFARAAAELGLTVD</sequence>
<dbReference type="EMBL" id="CP158374">
    <property type="protein sequence ID" value="XBX81051.1"/>
    <property type="molecule type" value="Genomic_DNA"/>
</dbReference>
<dbReference type="SUPFAM" id="SSF52949">
    <property type="entry name" value="Macro domain-like"/>
    <property type="match status" value="1"/>
</dbReference>
<dbReference type="InterPro" id="IPR002589">
    <property type="entry name" value="Macro_dom"/>
</dbReference>
<dbReference type="AlphaFoldDB" id="A0AAU7W5P2"/>
<organism evidence="2">
    <name type="scientific">Agromyces sp. G08B096</name>
    <dbReference type="NCBI Taxonomy" id="3156399"/>
    <lineage>
        <taxon>Bacteria</taxon>
        <taxon>Bacillati</taxon>
        <taxon>Actinomycetota</taxon>
        <taxon>Actinomycetes</taxon>
        <taxon>Micrococcales</taxon>
        <taxon>Microbacteriaceae</taxon>
        <taxon>Agromyces</taxon>
    </lineage>
</organism>
<dbReference type="Pfam" id="PF01661">
    <property type="entry name" value="Macro"/>
    <property type="match status" value="1"/>
</dbReference>
<evidence type="ECO:0000313" key="2">
    <source>
        <dbReference type="EMBL" id="XBX81051.1"/>
    </source>
</evidence>
<accession>A0AAU7W5P2</accession>
<gene>
    <name evidence="2" type="ORF">ABIQ69_10540</name>
</gene>
<dbReference type="SMART" id="SM00506">
    <property type="entry name" value="A1pp"/>
    <property type="match status" value="1"/>
</dbReference>
<dbReference type="NCBIfam" id="NF001664">
    <property type="entry name" value="PRK00431.1-6"/>
    <property type="match status" value="1"/>
</dbReference>
<dbReference type="Gene3D" id="3.40.220.10">
    <property type="entry name" value="Leucine Aminopeptidase, subunit E, domain 1"/>
    <property type="match status" value="1"/>
</dbReference>
<dbReference type="GO" id="GO:0061463">
    <property type="term" value="F:O-acetyl-ADP-ribose deacetylase activity"/>
    <property type="evidence" value="ECO:0007669"/>
    <property type="project" value="UniProtKB-EC"/>
</dbReference>
<dbReference type="PROSITE" id="PS51154">
    <property type="entry name" value="MACRO"/>
    <property type="match status" value="1"/>
</dbReference>
<protein>
    <submittedName>
        <fullName evidence="2">O-acetyl-ADP-ribose deacetylase</fullName>
        <ecNumber evidence="2">3.1.1.106</ecNumber>
    </submittedName>
</protein>
<name>A0AAU7W5P2_9MICO</name>